<evidence type="ECO:0000313" key="1">
    <source>
        <dbReference type="EMBL" id="CAE2229849.1"/>
    </source>
</evidence>
<proteinExistence type="predicted"/>
<organism evidence="1">
    <name type="scientific">Vannella robusta</name>
    <dbReference type="NCBI Taxonomy" id="1487602"/>
    <lineage>
        <taxon>Eukaryota</taxon>
        <taxon>Amoebozoa</taxon>
        <taxon>Discosea</taxon>
        <taxon>Flabellinia</taxon>
        <taxon>Vannellidae</taxon>
        <taxon>Vannella</taxon>
    </lineage>
</organism>
<dbReference type="AlphaFoldDB" id="A0A7S4IHU8"/>
<sequence>MDREEFVAGVSEELSLLSASLGSSFPFPQHDSRTQSLIDCMNKLLKSYQVLDEERRDLDCVTDEELHERERMLEKQHRKLQHMIIEQQQLSSAVSVPSGFASKPTEEIIHSLENIQRQTRRAAIEVQVEQLQEEQEKDLQLDLAKFTELANSLM</sequence>
<dbReference type="EMBL" id="HBKP01017892">
    <property type="protein sequence ID" value="CAE2229849.1"/>
    <property type="molecule type" value="Transcribed_RNA"/>
</dbReference>
<reference evidence="1" key="1">
    <citation type="submission" date="2021-01" db="EMBL/GenBank/DDBJ databases">
        <authorList>
            <person name="Corre E."/>
            <person name="Pelletier E."/>
            <person name="Niang G."/>
            <person name="Scheremetjew M."/>
            <person name="Finn R."/>
            <person name="Kale V."/>
            <person name="Holt S."/>
            <person name="Cochrane G."/>
            <person name="Meng A."/>
            <person name="Brown T."/>
            <person name="Cohen L."/>
        </authorList>
    </citation>
    <scope>NUCLEOTIDE SEQUENCE</scope>
    <source>
        <strain evidence="1">DIVA3 518/3/11/1/6</strain>
    </source>
</reference>
<accession>A0A7S4IHU8</accession>
<gene>
    <name evidence="1" type="ORF">VSP0166_LOCUS12686</name>
</gene>
<name>A0A7S4IHU8_9EUKA</name>
<protein>
    <submittedName>
        <fullName evidence="1">Uncharacterized protein</fullName>
    </submittedName>
</protein>